<dbReference type="CAZy" id="GT4">
    <property type="family name" value="Glycosyltransferase Family 4"/>
</dbReference>
<keyword evidence="2" id="KW-0808">Transferase</keyword>
<dbReference type="OrthoDB" id="9802525at2"/>
<dbReference type="KEGG" id="pca:Pcar_1523"/>
<dbReference type="EMBL" id="CP000142">
    <property type="protein sequence ID" value="ABA88769.1"/>
    <property type="molecule type" value="Genomic_DNA"/>
</dbReference>
<keyword evidence="3" id="KW-1185">Reference proteome</keyword>
<dbReference type="PANTHER" id="PTHR12526">
    <property type="entry name" value="GLYCOSYLTRANSFERASE"/>
    <property type="match status" value="1"/>
</dbReference>
<dbReference type="Gene3D" id="3.40.50.2000">
    <property type="entry name" value="Glycogen Phosphorylase B"/>
    <property type="match status" value="2"/>
</dbReference>
<sequence>MNRKFRISFVITGLGSNGAEMMLLKLLSNINRDVFEPKVTSLLAYATLREKFEQIGIPVTVLGLKPGIPDPRGLFKLIHMFRKDKPQLVQTWMYHADLAGGLAAKLAGNIPVVWNIRHSNLDPEVDKKTTVWTAKVCSRISSVLPHKIICCAEKAKNIHVKLGYDAKKIVVIPNGFDLSQFSFDTHAKDSIRAELSIPNDSIVIGLVARYHPQKDHDTFFKAADLLKRRFPNVHFVLCGYDITRENPDLLRSMSGKNLDGSVHLLGLRKDISAVTAAFDIATSSSRCGEAFSNTIGEAMACGVPAVVTDVGDSAYIVGETGRIISPGQPEDLCRAWQELIDLGQKGRATLGALGRQRIQDRFSVDKIARQYEKIYSDILCPNMESKS</sequence>
<dbReference type="Pfam" id="PF13439">
    <property type="entry name" value="Glyco_transf_4"/>
    <property type="match status" value="1"/>
</dbReference>
<reference evidence="2 3" key="2">
    <citation type="journal article" date="2012" name="BMC Genomics">
        <title>The genome of Pelobacter carbinolicus reveals surprising metabolic capabilities and physiological features.</title>
        <authorList>
            <person name="Aklujkar M."/>
            <person name="Haveman S.A."/>
            <person name="Didonato R.Jr."/>
            <person name="Chertkov O."/>
            <person name="Han C.S."/>
            <person name="Land M.L."/>
            <person name="Brown P."/>
            <person name="Lovley D.R."/>
        </authorList>
    </citation>
    <scope>NUCLEOTIDE SEQUENCE [LARGE SCALE GENOMIC DNA]</scope>
    <source>
        <strain evidence="3">DSM 2380 / NBRC 103641 / GraBd1</strain>
    </source>
</reference>
<reference evidence="3" key="1">
    <citation type="submission" date="2005-10" db="EMBL/GenBank/DDBJ databases">
        <title>Complete sequence of Pelobacter carbinolicus DSM 2380.</title>
        <authorList>
            <person name="Copeland A."/>
            <person name="Lucas S."/>
            <person name="Lapidus A."/>
            <person name="Barry K."/>
            <person name="Detter J.C."/>
            <person name="Glavina T."/>
            <person name="Hammon N."/>
            <person name="Israni S."/>
            <person name="Pitluck S."/>
            <person name="Chertkov O."/>
            <person name="Schmutz J."/>
            <person name="Larimer F."/>
            <person name="Land M."/>
            <person name="Kyrpides N."/>
            <person name="Ivanova N."/>
            <person name="Richardson P."/>
        </authorList>
    </citation>
    <scope>NUCLEOTIDE SEQUENCE [LARGE SCALE GENOMIC DNA]</scope>
    <source>
        <strain evidence="3">DSM 2380 / NBRC 103641 / GraBd1</strain>
    </source>
</reference>
<accession>Q3A4D8</accession>
<dbReference type="GO" id="GO:0016757">
    <property type="term" value="F:glycosyltransferase activity"/>
    <property type="evidence" value="ECO:0007669"/>
    <property type="project" value="UniProtKB-ARBA"/>
</dbReference>
<feature type="domain" description="Glycosyltransferase subfamily 4-like N-terminal" evidence="1">
    <location>
        <begin position="18"/>
        <end position="179"/>
    </location>
</feature>
<evidence type="ECO:0000313" key="2">
    <source>
        <dbReference type="EMBL" id="ABA88769.1"/>
    </source>
</evidence>
<evidence type="ECO:0000313" key="3">
    <source>
        <dbReference type="Proteomes" id="UP000002534"/>
    </source>
</evidence>
<dbReference type="Pfam" id="PF13692">
    <property type="entry name" value="Glyco_trans_1_4"/>
    <property type="match status" value="1"/>
</dbReference>
<dbReference type="eggNOG" id="COG0438">
    <property type="taxonomic scope" value="Bacteria"/>
</dbReference>
<dbReference type="InterPro" id="IPR028098">
    <property type="entry name" value="Glyco_trans_4-like_N"/>
</dbReference>
<dbReference type="SUPFAM" id="SSF53756">
    <property type="entry name" value="UDP-Glycosyltransferase/glycogen phosphorylase"/>
    <property type="match status" value="1"/>
</dbReference>
<dbReference type="Proteomes" id="UP000002534">
    <property type="component" value="Chromosome"/>
</dbReference>
<evidence type="ECO:0000259" key="1">
    <source>
        <dbReference type="Pfam" id="PF13439"/>
    </source>
</evidence>
<proteinExistence type="predicted"/>
<dbReference type="HOGENOM" id="CLU_009583_0_3_7"/>
<organism evidence="2 3">
    <name type="scientific">Syntrophotalea carbinolica (strain DSM 2380 / NBRC 103641 / GraBd1)</name>
    <name type="common">Pelobacter carbinolicus</name>
    <dbReference type="NCBI Taxonomy" id="338963"/>
    <lineage>
        <taxon>Bacteria</taxon>
        <taxon>Pseudomonadati</taxon>
        <taxon>Thermodesulfobacteriota</taxon>
        <taxon>Desulfuromonadia</taxon>
        <taxon>Desulfuromonadales</taxon>
        <taxon>Syntrophotaleaceae</taxon>
        <taxon>Syntrophotalea</taxon>
    </lineage>
</organism>
<protein>
    <submittedName>
        <fullName evidence="2">Glycosyltransferase, WbnK-like family</fullName>
    </submittedName>
</protein>
<dbReference type="CDD" id="cd03807">
    <property type="entry name" value="GT4_WbnK-like"/>
    <property type="match status" value="1"/>
</dbReference>
<dbReference type="AlphaFoldDB" id="Q3A4D8"/>
<dbReference type="PANTHER" id="PTHR12526:SF630">
    <property type="entry name" value="GLYCOSYLTRANSFERASE"/>
    <property type="match status" value="1"/>
</dbReference>
<gene>
    <name evidence="2" type="ordered locus">Pcar_1523</name>
</gene>
<name>Q3A4D8_SYNC1</name>
<dbReference type="STRING" id="338963.Pcar_1523"/>
<dbReference type="RefSeq" id="WP_011341252.1">
    <property type="nucleotide sequence ID" value="NC_007498.2"/>
</dbReference>